<organism evidence="3 4">
    <name type="scientific">Streptomyces flavalbus</name>
    <dbReference type="NCBI Taxonomy" id="2665155"/>
    <lineage>
        <taxon>Bacteria</taxon>
        <taxon>Bacillati</taxon>
        <taxon>Actinomycetota</taxon>
        <taxon>Actinomycetes</taxon>
        <taxon>Kitasatosporales</taxon>
        <taxon>Streptomycetaceae</taxon>
        <taxon>Streptomyces</taxon>
    </lineage>
</organism>
<evidence type="ECO:0000256" key="1">
    <source>
        <dbReference type="ARBA" id="ARBA00006484"/>
    </source>
</evidence>
<sequence length="254" mass="26341">MTESFLDFTGKVVLVTGGASGIGRAVALGFARQGATVVIGDIDERSNDTVRLIEKEGGTGLFVPTDVTLARDVDSLVSTTVDTYGDLHIAFNNAGVFVPPAPLAEQSEEDWDKAIAVDLKGVFLSLKYEIAHMVRAGGGSIINTASIAGLIGDPDMAPYVAAKHGVIGLTRAAAVDYAKAGIRVNALAPGLTRTAMTQPWLDDPVKRDIVMAGPQMGRAADPEEIVGMVLYLASPAASFTTGGVFVVDGGQTAH</sequence>
<reference evidence="4" key="1">
    <citation type="journal article" date="2019" name="Int. J. Syst. Evol. Microbiol.">
        <title>The Global Catalogue of Microorganisms (GCM) 10K type strain sequencing project: providing services to taxonomists for standard genome sequencing and annotation.</title>
        <authorList>
            <consortium name="The Broad Institute Genomics Platform"/>
            <consortium name="The Broad Institute Genome Sequencing Center for Infectious Disease"/>
            <person name="Wu L."/>
            <person name="Ma J."/>
        </authorList>
    </citation>
    <scope>NUCLEOTIDE SEQUENCE [LARGE SCALE GENOMIC DNA]</scope>
    <source>
        <strain evidence="4">CGMCC 4.7400</strain>
    </source>
</reference>
<proteinExistence type="inferred from homology"/>
<accession>A0ABW2VZW6</accession>
<keyword evidence="4" id="KW-1185">Reference proteome</keyword>
<dbReference type="PRINTS" id="PR00081">
    <property type="entry name" value="GDHRDH"/>
</dbReference>
<dbReference type="PRINTS" id="PR00080">
    <property type="entry name" value="SDRFAMILY"/>
</dbReference>
<dbReference type="NCBIfam" id="NF005559">
    <property type="entry name" value="PRK07231.1"/>
    <property type="match status" value="1"/>
</dbReference>
<dbReference type="InterPro" id="IPR002347">
    <property type="entry name" value="SDR_fam"/>
</dbReference>
<dbReference type="PANTHER" id="PTHR24321:SF8">
    <property type="entry name" value="ESTRADIOL 17-BETA-DEHYDROGENASE 8-RELATED"/>
    <property type="match status" value="1"/>
</dbReference>
<dbReference type="PROSITE" id="PS00061">
    <property type="entry name" value="ADH_SHORT"/>
    <property type="match status" value="1"/>
</dbReference>
<dbReference type="RefSeq" id="WP_381604395.1">
    <property type="nucleotide sequence ID" value="NZ_JBHTEB010000001.1"/>
</dbReference>
<dbReference type="InterPro" id="IPR036291">
    <property type="entry name" value="NAD(P)-bd_dom_sf"/>
</dbReference>
<evidence type="ECO:0000256" key="2">
    <source>
        <dbReference type="ARBA" id="ARBA00023002"/>
    </source>
</evidence>
<dbReference type="Pfam" id="PF13561">
    <property type="entry name" value="adh_short_C2"/>
    <property type="match status" value="1"/>
</dbReference>
<gene>
    <name evidence="3" type="ORF">ACFQZ6_00910</name>
</gene>
<evidence type="ECO:0000313" key="4">
    <source>
        <dbReference type="Proteomes" id="UP001597023"/>
    </source>
</evidence>
<dbReference type="EMBL" id="JBHTEB010000001">
    <property type="protein sequence ID" value="MFD0312812.1"/>
    <property type="molecule type" value="Genomic_DNA"/>
</dbReference>
<dbReference type="CDD" id="cd05233">
    <property type="entry name" value="SDR_c"/>
    <property type="match status" value="1"/>
</dbReference>
<name>A0ABW2VZW6_9ACTN</name>
<keyword evidence="2 3" id="KW-0560">Oxidoreductase</keyword>
<evidence type="ECO:0000313" key="3">
    <source>
        <dbReference type="EMBL" id="MFD0312812.1"/>
    </source>
</evidence>
<dbReference type="InterPro" id="IPR020904">
    <property type="entry name" value="Sc_DH/Rdtase_CS"/>
</dbReference>
<dbReference type="GO" id="GO:0016491">
    <property type="term" value="F:oxidoreductase activity"/>
    <property type="evidence" value="ECO:0007669"/>
    <property type="project" value="UniProtKB-KW"/>
</dbReference>
<dbReference type="EC" id="1.1.1.-" evidence="3"/>
<dbReference type="Gene3D" id="3.40.50.720">
    <property type="entry name" value="NAD(P)-binding Rossmann-like Domain"/>
    <property type="match status" value="1"/>
</dbReference>
<comment type="caution">
    <text evidence="3">The sequence shown here is derived from an EMBL/GenBank/DDBJ whole genome shotgun (WGS) entry which is preliminary data.</text>
</comment>
<dbReference type="PANTHER" id="PTHR24321">
    <property type="entry name" value="DEHYDROGENASES, SHORT CHAIN"/>
    <property type="match status" value="1"/>
</dbReference>
<dbReference type="SUPFAM" id="SSF51735">
    <property type="entry name" value="NAD(P)-binding Rossmann-fold domains"/>
    <property type="match status" value="1"/>
</dbReference>
<dbReference type="Proteomes" id="UP001597023">
    <property type="component" value="Unassembled WGS sequence"/>
</dbReference>
<comment type="similarity">
    <text evidence="1">Belongs to the short-chain dehydrogenases/reductases (SDR) family.</text>
</comment>
<protein>
    <submittedName>
        <fullName evidence="3">SDR family NAD(P)-dependent oxidoreductase</fullName>
        <ecNumber evidence="3">1.1.1.-</ecNumber>
    </submittedName>
</protein>